<keyword evidence="3" id="KW-1185">Reference proteome</keyword>
<evidence type="ECO:0000259" key="1">
    <source>
        <dbReference type="PROSITE" id="PS51379"/>
    </source>
</evidence>
<dbReference type="Gene3D" id="3.30.70.20">
    <property type="match status" value="1"/>
</dbReference>
<dbReference type="InterPro" id="IPR017896">
    <property type="entry name" value="4Fe4S_Fe-S-bd"/>
</dbReference>
<dbReference type="GO" id="GO:0016491">
    <property type="term" value="F:oxidoreductase activity"/>
    <property type="evidence" value="ECO:0007669"/>
    <property type="project" value="UniProtKB-ARBA"/>
</dbReference>
<proteinExistence type="predicted"/>
<reference evidence="2 3" key="1">
    <citation type="journal article" date="2016" name="Sci. Rep.">
        <title>Metabolic traits of an uncultured archaeal lineage -MSBL1- from brine pools of the Red Sea.</title>
        <authorList>
            <person name="Mwirichia R."/>
            <person name="Alam I."/>
            <person name="Rashid M."/>
            <person name="Vinu M."/>
            <person name="Ba-Alawi W."/>
            <person name="Anthony Kamau A."/>
            <person name="Kamanda Ngugi D."/>
            <person name="Goker M."/>
            <person name="Klenk H.P."/>
            <person name="Bajic V."/>
            <person name="Stingl U."/>
        </authorList>
    </citation>
    <scope>NUCLEOTIDE SEQUENCE [LARGE SCALE GENOMIC DNA]</scope>
    <source>
        <strain evidence="2">SCGC-AAA382A20</strain>
    </source>
</reference>
<dbReference type="Pfam" id="PF13237">
    <property type="entry name" value="Fer4_10"/>
    <property type="match status" value="1"/>
</dbReference>
<dbReference type="Proteomes" id="UP000070263">
    <property type="component" value="Unassembled WGS sequence"/>
</dbReference>
<feature type="domain" description="4Fe-4S ferredoxin-type" evidence="1">
    <location>
        <begin position="1"/>
        <end position="31"/>
    </location>
</feature>
<dbReference type="InterPro" id="IPR017900">
    <property type="entry name" value="4Fe4S_Fe_S_CS"/>
</dbReference>
<evidence type="ECO:0000313" key="3">
    <source>
        <dbReference type="Proteomes" id="UP000070263"/>
    </source>
</evidence>
<dbReference type="SUPFAM" id="SSF54862">
    <property type="entry name" value="4Fe-4S ferredoxins"/>
    <property type="match status" value="1"/>
</dbReference>
<sequence>MIIDATLRGDCFGCGNCLAVCPMIVRKRNGDGEFVEEPILKIKNGSSNFINKEGCNFCGECIRACPRTPP</sequence>
<dbReference type="PROSITE" id="PS51379">
    <property type="entry name" value="4FE4S_FER_2"/>
    <property type="match status" value="2"/>
</dbReference>
<name>A0A133VM92_9EURY</name>
<feature type="domain" description="4Fe-4S ferredoxin-type" evidence="1">
    <location>
        <begin position="46"/>
        <end position="70"/>
    </location>
</feature>
<gene>
    <name evidence="2" type="ORF">AKJ51_01125</name>
</gene>
<dbReference type="AlphaFoldDB" id="A0A133VM92"/>
<dbReference type="PROSITE" id="PS00198">
    <property type="entry name" value="4FE4S_FER_1"/>
    <property type="match status" value="2"/>
</dbReference>
<comment type="caution">
    <text evidence="2">The sequence shown here is derived from an EMBL/GenBank/DDBJ whole genome shotgun (WGS) entry which is preliminary data.</text>
</comment>
<accession>A0A133VM92</accession>
<evidence type="ECO:0000313" key="2">
    <source>
        <dbReference type="EMBL" id="KXB07523.1"/>
    </source>
</evidence>
<dbReference type="EMBL" id="LHYE01000007">
    <property type="protein sequence ID" value="KXB07523.1"/>
    <property type="molecule type" value="Genomic_DNA"/>
</dbReference>
<organism evidence="2 3">
    <name type="scientific">candidate division MSBL1 archaeon SCGC-AAA382A20</name>
    <dbReference type="NCBI Taxonomy" id="1698280"/>
    <lineage>
        <taxon>Archaea</taxon>
        <taxon>Methanobacteriati</taxon>
        <taxon>Methanobacteriota</taxon>
        <taxon>candidate division MSBL1</taxon>
    </lineage>
</organism>
<protein>
    <recommendedName>
        <fullName evidence="1">4Fe-4S ferredoxin-type domain-containing protein</fullName>
    </recommendedName>
</protein>